<sequence>MPISQPSSPFVPPSTPDGLPVLEAGAHRDARSGSCVMEYVSVLAGERFTDRPQCTHPAVAALAWQVNDAVSHEARQHLGLRAVDLVGAGRDVDGPVRPVVLAAVARAGLRLDPTSRFFTRLERRVEEAHAKADRRRADGHDAGDGSGGRIATLLHVGPVNHACAHLLVAARAAGLDTAARDAVLVDLLDDCLATIRGELVPTTSRVAAG</sequence>
<evidence type="ECO:0000313" key="2">
    <source>
        <dbReference type="EMBL" id="MCD2194288.1"/>
    </source>
</evidence>
<dbReference type="Proteomes" id="UP001199469">
    <property type="component" value="Unassembled WGS sequence"/>
</dbReference>
<proteinExistence type="predicted"/>
<evidence type="ECO:0000313" key="3">
    <source>
        <dbReference type="Proteomes" id="UP001199469"/>
    </source>
</evidence>
<comment type="caution">
    <text evidence="2">The sequence shown here is derived from an EMBL/GenBank/DDBJ whole genome shotgun (WGS) entry which is preliminary data.</text>
</comment>
<evidence type="ECO:0000256" key="1">
    <source>
        <dbReference type="SAM" id="MobiDB-lite"/>
    </source>
</evidence>
<feature type="region of interest" description="Disordered" evidence="1">
    <location>
        <begin position="1"/>
        <end position="22"/>
    </location>
</feature>
<organism evidence="2 3">
    <name type="scientific">Actinomycetospora endophytica</name>
    <dbReference type="NCBI Taxonomy" id="2291215"/>
    <lineage>
        <taxon>Bacteria</taxon>
        <taxon>Bacillati</taxon>
        <taxon>Actinomycetota</taxon>
        <taxon>Actinomycetes</taxon>
        <taxon>Pseudonocardiales</taxon>
        <taxon>Pseudonocardiaceae</taxon>
        <taxon>Actinomycetospora</taxon>
    </lineage>
</organism>
<dbReference type="RefSeq" id="WP_230734143.1">
    <property type="nucleotide sequence ID" value="NZ_JAJNDB010000002.1"/>
</dbReference>
<accession>A0ABS8P7Q7</accession>
<protein>
    <submittedName>
        <fullName evidence="2">Uncharacterized protein</fullName>
    </submittedName>
</protein>
<gene>
    <name evidence="2" type="ORF">LQ327_12980</name>
</gene>
<keyword evidence="3" id="KW-1185">Reference proteome</keyword>
<reference evidence="2 3" key="1">
    <citation type="submission" date="2021-11" db="EMBL/GenBank/DDBJ databases">
        <title>Draft genome sequence of Actinomycetospora sp. SF1 isolated from the rhizosphere soil.</title>
        <authorList>
            <person name="Duangmal K."/>
            <person name="Chantavorakit T."/>
        </authorList>
    </citation>
    <scope>NUCLEOTIDE SEQUENCE [LARGE SCALE GENOMIC DNA]</scope>
    <source>
        <strain evidence="2 3">TBRC 5722</strain>
    </source>
</reference>
<dbReference type="EMBL" id="JAJNDB010000002">
    <property type="protein sequence ID" value="MCD2194288.1"/>
    <property type="molecule type" value="Genomic_DNA"/>
</dbReference>
<name>A0ABS8P7Q7_9PSEU</name>